<evidence type="ECO:0000259" key="7">
    <source>
        <dbReference type="Pfam" id="PF01432"/>
    </source>
</evidence>
<evidence type="ECO:0000313" key="8">
    <source>
        <dbReference type="EMBL" id="SHJ42430.1"/>
    </source>
</evidence>
<dbReference type="InterPro" id="IPR011976">
    <property type="entry name" value="Pept_M3B_oligopep-rel"/>
</dbReference>
<evidence type="ECO:0000256" key="6">
    <source>
        <dbReference type="RuleBase" id="RU003435"/>
    </source>
</evidence>
<evidence type="ECO:0000256" key="4">
    <source>
        <dbReference type="ARBA" id="ARBA00022833"/>
    </source>
</evidence>
<keyword evidence="1 6" id="KW-0645">Protease</keyword>
<dbReference type="Pfam" id="PF01432">
    <property type="entry name" value="Peptidase_M3"/>
    <property type="match status" value="1"/>
</dbReference>
<dbReference type="Gene3D" id="1.10.1370.30">
    <property type="match status" value="1"/>
</dbReference>
<evidence type="ECO:0000256" key="1">
    <source>
        <dbReference type="ARBA" id="ARBA00022670"/>
    </source>
</evidence>
<keyword evidence="2 6" id="KW-0479">Metal-binding</keyword>
<evidence type="ECO:0000256" key="2">
    <source>
        <dbReference type="ARBA" id="ARBA00022723"/>
    </source>
</evidence>
<organism evidence="8 9">
    <name type="scientific">Dethiosulfatibacter aminovorans DSM 17477</name>
    <dbReference type="NCBI Taxonomy" id="1121476"/>
    <lineage>
        <taxon>Bacteria</taxon>
        <taxon>Bacillati</taxon>
        <taxon>Bacillota</taxon>
        <taxon>Tissierellia</taxon>
        <taxon>Dethiosulfatibacter</taxon>
    </lineage>
</organism>
<dbReference type="GO" id="GO:0006518">
    <property type="term" value="P:peptide metabolic process"/>
    <property type="evidence" value="ECO:0007669"/>
    <property type="project" value="TreeGrafter"/>
</dbReference>
<sequence>MKFNEYKYERIDMEKFEVEFNRHLKNFKEAVDFESQDNAMSEINRMRNNFDTMATIVSVRHSIDTNDEFYDKENEYYDNVVPVYQGMISDYYKILVNSKFRKKLEEKWGKFLFEIAELQLKTFDPVIIEDLQEENKLTSRYGKLLASAKIEFDGKINNLSQMTPYTQSKDRATRKEASLAVTRFFEDNESEFDEIYDKLVQIRHGIALKLGYDNFVKLGYYRLGRSEYGPQEVKVFRDQVEKNLVPITIDLRKRQAERLGLDSLKYYDESLEFNSGNAVPKGDRDWMVNHAKTMYAELSDETKEFFQLMVDDGLMDLDSKPGKRAGGYCTFIPDYQSPFIFANFNGTSHDIDVLTHEAGHAFQTYSSRNFKVPEYIWPTLEACEIHSMSMEFITWPWMNLFFEDDEMKYKFSHLASGVLFIPYGVLVDEFQHFIYENPEATPDERKSMWREIEKKYLPTKDYEDNEFFERGGYWFRQGHIFNDPFYYIDYTLAQICAYQFWIRFNEDRESAWIDYHKLCKAGGSSPFLELVKYANLKSPFEEDTINYVSGPIGEWLDKVDDKKL</sequence>
<proteinExistence type="inferred from homology"/>
<dbReference type="PANTHER" id="PTHR11804:SF28">
    <property type="entry name" value="OLIGOENDOPEPTIDASE F"/>
    <property type="match status" value="1"/>
</dbReference>
<protein>
    <submittedName>
        <fullName evidence="8">Oligoendopeptidase, M3 family</fullName>
    </submittedName>
</protein>
<dbReference type="RefSeq" id="WP_073049937.1">
    <property type="nucleotide sequence ID" value="NZ_FQZL01000020.1"/>
</dbReference>
<name>A0A1M6J702_9FIRM</name>
<dbReference type="OrthoDB" id="9762795at2"/>
<gene>
    <name evidence="8" type="ORF">SAMN02745751_02526</name>
</gene>
<dbReference type="AlphaFoldDB" id="A0A1M6J702"/>
<dbReference type="PANTHER" id="PTHR11804">
    <property type="entry name" value="PROTEASE M3 THIMET OLIGOPEPTIDASE-RELATED"/>
    <property type="match status" value="1"/>
</dbReference>
<dbReference type="NCBIfam" id="TIGR02289">
    <property type="entry name" value="M3_not_pepF"/>
    <property type="match status" value="1"/>
</dbReference>
<dbReference type="InterPro" id="IPR001567">
    <property type="entry name" value="Pept_M3A_M3B_dom"/>
</dbReference>
<dbReference type="GO" id="GO:0004222">
    <property type="term" value="F:metalloendopeptidase activity"/>
    <property type="evidence" value="ECO:0007669"/>
    <property type="project" value="InterPro"/>
</dbReference>
<keyword evidence="9" id="KW-1185">Reference proteome</keyword>
<dbReference type="GO" id="GO:0006508">
    <property type="term" value="P:proteolysis"/>
    <property type="evidence" value="ECO:0007669"/>
    <property type="project" value="UniProtKB-KW"/>
</dbReference>
<keyword evidence="3 6" id="KW-0378">Hydrolase</keyword>
<evidence type="ECO:0000256" key="3">
    <source>
        <dbReference type="ARBA" id="ARBA00022801"/>
    </source>
</evidence>
<keyword evidence="4 6" id="KW-0862">Zinc</keyword>
<reference evidence="8 9" key="1">
    <citation type="submission" date="2016-11" db="EMBL/GenBank/DDBJ databases">
        <authorList>
            <person name="Jaros S."/>
            <person name="Januszkiewicz K."/>
            <person name="Wedrychowicz H."/>
        </authorList>
    </citation>
    <scope>NUCLEOTIDE SEQUENCE [LARGE SCALE GENOMIC DNA]</scope>
    <source>
        <strain evidence="8 9">DSM 17477</strain>
    </source>
</reference>
<comment type="cofactor">
    <cofactor evidence="6">
        <name>Zn(2+)</name>
        <dbReference type="ChEBI" id="CHEBI:29105"/>
    </cofactor>
    <text evidence="6">Binds 1 zinc ion.</text>
</comment>
<evidence type="ECO:0000313" key="9">
    <source>
        <dbReference type="Proteomes" id="UP000184052"/>
    </source>
</evidence>
<dbReference type="InterPro" id="IPR045090">
    <property type="entry name" value="Pept_M3A_M3B"/>
</dbReference>
<comment type="similarity">
    <text evidence="6">Belongs to the peptidase M3 family.</text>
</comment>
<evidence type="ECO:0000256" key="5">
    <source>
        <dbReference type="ARBA" id="ARBA00023049"/>
    </source>
</evidence>
<dbReference type="Proteomes" id="UP000184052">
    <property type="component" value="Unassembled WGS sequence"/>
</dbReference>
<accession>A0A1M6J702</accession>
<dbReference type="GO" id="GO:0046872">
    <property type="term" value="F:metal ion binding"/>
    <property type="evidence" value="ECO:0007669"/>
    <property type="project" value="UniProtKB-UniRule"/>
</dbReference>
<dbReference type="SUPFAM" id="SSF55486">
    <property type="entry name" value="Metalloproteases ('zincins'), catalytic domain"/>
    <property type="match status" value="1"/>
</dbReference>
<dbReference type="EMBL" id="FQZL01000020">
    <property type="protein sequence ID" value="SHJ42430.1"/>
    <property type="molecule type" value="Genomic_DNA"/>
</dbReference>
<dbReference type="STRING" id="1121476.SAMN02745751_02526"/>
<feature type="domain" description="Peptidase M3A/M3B catalytic" evidence="7">
    <location>
        <begin position="165"/>
        <end position="544"/>
    </location>
</feature>
<dbReference type="CDD" id="cd09606">
    <property type="entry name" value="M3B_PepF"/>
    <property type="match status" value="1"/>
</dbReference>
<keyword evidence="5 6" id="KW-0482">Metalloprotease</keyword>